<dbReference type="InterPro" id="IPR002491">
    <property type="entry name" value="ABC_transptr_periplasmic_BD"/>
</dbReference>
<dbReference type="Pfam" id="PF01497">
    <property type="entry name" value="Peripla_BP_2"/>
    <property type="match status" value="1"/>
</dbReference>
<dbReference type="PROSITE" id="PS50983">
    <property type="entry name" value="FE_B12_PBP"/>
    <property type="match status" value="1"/>
</dbReference>
<dbReference type="PROSITE" id="PS51257">
    <property type="entry name" value="PROKAR_LIPOPROTEIN"/>
    <property type="match status" value="1"/>
</dbReference>
<dbReference type="EMBL" id="JAEUWV010000009">
    <property type="protein sequence ID" value="MCO6394745.1"/>
    <property type="molecule type" value="Genomic_DNA"/>
</dbReference>
<dbReference type="PANTHER" id="PTHR30535">
    <property type="entry name" value="VITAMIN B12-BINDING PROTEIN"/>
    <property type="match status" value="1"/>
</dbReference>
<dbReference type="PANTHER" id="PTHR30535:SF34">
    <property type="entry name" value="MOLYBDATE-BINDING PROTEIN MOLA"/>
    <property type="match status" value="1"/>
</dbReference>
<dbReference type="RefSeq" id="WP_252931472.1">
    <property type="nucleotide sequence ID" value="NZ_JAEUWV010000009.1"/>
</dbReference>
<protein>
    <submittedName>
        <fullName evidence="4">ABC transporter substrate-binding protein</fullName>
    </submittedName>
</protein>
<reference evidence="4 5" key="1">
    <citation type="submission" date="2021-01" db="EMBL/GenBank/DDBJ databases">
        <title>Identification and Characterization of Corynebacterium sp.</title>
        <authorList>
            <person name="Luo Q."/>
            <person name="Qu P."/>
            <person name="Chen Q."/>
        </authorList>
    </citation>
    <scope>NUCLEOTIDE SEQUENCE [LARGE SCALE GENOMIC DNA]</scope>
    <source>
        <strain evidence="4 5">MC-18</strain>
    </source>
</reference>
<evidence type="ECO:0000256" key="1">
    <source>
        <dbReference type="ARBA" id="ARBA00008814"/>
    </source>
</evidence>
<gene>
    <name evidence="4" type="ORF">JMN37_07120</name>
</gene>
<evidence type="ECO:0000313" key="4">
    <source>
        <dbReference type="EMBL" id="MCO6394745.1"/>
    </source>
</evidence>
<accession>A0AAW5HXZ6</accession>
<sequence length="391" mass="42818">MAFSAKKSLPAVVLCAAMMWTVTGCSSPADNEPASETSQTAADASHAVTITDITGNTIQLEKPLEHAAIQLSGSGGPLLTMAALDRDNYTSKIAAMDKGLESNRQDLWDLLLEANPELADIPKIGDATKDQVSAEQLLTMGVDGVIAPVRQKAKMDVIAEQTGIPVIYIDYHSQKLENHIQSTKIIAEATGLTKNVDEITKFYEDVVGDIEERASKLDHTTSVYFETTSNGPTEFGNTYGAGIMWGAILDAVGADNIATHFMAADDAEALSAEQVLVSNPDKIVLSGSLWANQPDSVKMGFSVSNEEALASMEPFRQREGWDKLKAIQNNELYAIGHPMTREMLDFYSYAQLAKLFHPEEFADLDPEALIKEYFDKYMPIPYEGTWFIKYE</sequence>
<organism evidence="4 5">
    <name type="scientific">Corynebacterium lipophilum</name>
    <dbReference type="NCBI Taxonomy" id="2804918"/>
    <lineage>
        <taxon>Bacteria</taxon>
        <taxon>Bacillati</taxon>
        <taxon>Actinomycetota</taxon>
        <taxon>Actinomycetes</taxon>
        <taxon>Mycobacteriales</taxon>
        <taxon>Corynebacteriaceae</taxon>
        <taxon>Corynebacterium</taxon>
    </lineage>
</organism>
<feature type="signal peptide" evidence="2">
    <location>
        <begin position="1"/>
        <end position="29"/>
    </location>
</feature>
<comment type="similarity">
    <text evidence="1">Belongs to the bacterial solute-binding protein 8 family.</text>
</comment>
<evidence type="ECO:0000256" key="2">
    <source>
        <dbReference type="SAM" id="SignalP"/>
    </source>
</evidence>
<name>A0AAW5HXZ6_9CORY</name>
<evidence type="ECO:0000259" key="3">
    <source>
        <dbReference type="PROSITE" id="PS50983"/>
    </source>
</evidence>
<dbReference type="AlphaFoldDB" id="A0AAW5HXZ6"/>
<keyword evidence="5" id="KW-1185">Reference proteome</keyword>
<keyword evidence="2" id="KW-0732">Signal</keyword>
<dbReference type="Gene3D" id="3.40.50.1980">
    <property type="entry name" value="Nitrogenase molybdenum iron protein domain"/>
    <property type="match status" value="2"/>
</dbReference>
<feature type="domain" description="Fe/B12 periplasmic-binding" evidence="3">
    <location>
        <begin position="67"/>
        <end position="364"/>
    </location>
</feature>
<dbReference type="SUPFAM" id="SSF53807">
    <property type="entry name" value="Helical backbone' metal receptor"/>
    <property type="match status" value="1"/>
</dbReference>
<comment type="caution">
    <text evidence="4">The sequence shown here is derived from an EMBL/GenBank/DDBJ whole genome shotgun (WGS) entry which is preliminary data.</text>
</comment>
<evidence type="ECO:0000313" key="5">
    <source>
        <dbReference type="Proteomes" id="UP001205920"/>
    </source>
</evidence>
<proteinExistence type="inferred from homology"/>
<feature type="chain" id="PRO_5043520898" evidence="2">
    <location>
        <begin position="30"/>
        <end position="391"/>
    </location>
</feature>
<dbReference type="Proteomes" id="UP001205920">
    <property type="component" value="Unassembled WGS sequence"/>
</dbReference>
<dbReference type="InterPro" id="IPR050902">
    <property type="entry name" value="ABC_Transporter_SBP"/>
</dbReference>